<comment type="caution">
    <text evidence="6">The sequence shown here is derived from an EMBL/GenBank/DDBJ whole genome shotgun (WGS) entry which is preliminary data.</text>
</comment>
<dbReference type="RefSeq" id="XP_051360667.1">
    <property type="nucleotide sequence ID" value="XM_051508202.1"/>
</dbReference>
<evidence type="ECO:0000256" key="2">
    <source>
        <dbReference type="ARBA" id="ARBA00022723"/>
    </source>
</evidence>
<dbReference type="InterPro" id="IPR007219">
    <property type="entry name" value="XnlR_reg_dom"/>
</dbReference>
<feature type="compositionally biased region" description="Low complexity" evidence="4">
    <location>
        <begin position="18"/>
        <end position="28"/>
    </location>
</feature>
<dbReference type="GO" id="GO:0000981">
    <property type="term" value="F:DNA-binding transcription factor activity, RNA polymerase II-specific"/>
    <property type="evidence" value="ECO:0007669"/>
    <property type="project" value="InterPro"/>
</dbReference>
<name>A0A9Q0BCJ0_9HYPO</name>
<evidence type="ECO:0000259" key="5">
    <source>
        <dbReference type="PROSITE" id="PS50048"/>
    </source>
</evidence>
<dbReference type="GO" id="GO:0006351">
    <property type="term" value="P:DNA-templated transcription"/>
    <property type="evidence" value="ECO:0007669"/>
    <property type="project" value="InterPro"/>
</dbReference>
<sequence>MAPLPSPPPPPPPPPTSDPAHAAAAAAAPERRPARKRRRLVVSCTECHRRKQKCDRNQPCANCTSRNKASGCLYDAPAKSLPSLGTKESTSSQSMSSPPALPVYHDGGGGGATLSSVAAQLGYSHAGSSTMGFLRHIETQDPASSSTAGRFQVARRPGGRDTEALTSEKFKGLIRQLPAKRYLDRLVTIFLSTFNYQYYAVDPDVFHAQLQEWQSLPFKLLSTSGPHGLTPDLRVFPAVLFQMVATALLVVPEGDEEMEGLKYAAGMTFEDLAMDYSENGMAIVSLFGKTELALTTVLAEFLRAGFLKYTANVTESWHLISVAIKDAQELGMHRDSLDPKPTDGSAEAALENAWLIERRRKIYLILINWDIAMSMFLGRPGTINRAHGLPTPPVDTKAPVHRSRQSVVPRDEWNDPPTAIISVLWLRELQHHLFDVADLEQDGPRPKDYSKVDAIHERMVATEERKPAILRVVNPDTRWDHEPETAWVQHLRYHFAGLHAFNLMVLHRPYIFHRKKSRHEALKASLQILEMGRCMFHGLPPAHWRNYHLFFGSFDAIVLLSTIFMVFPQEHEALRQNALQQFQWTLERFSAMQERNPLARSAQGVLKAILAKLTKALNMPLPSTQQQADALPSATPASVLESTPFHPKSVNEQTPLAFAPGAPSTEGADDVAPVECAAHWTTPDNLAAMAPMYPTYDLLFNDLSVTTGPFDSMTIMDNPHPHPWHFGGGFGEDTVWTLLNQYPYGQQQAECG</sequence>
<dbReference type="SMART" id="SM00066">
    <property type="entry name" value="GAL4"/>
    <property type="match status" value="1"/>
</dbReference>
<dbReference type="Pfam" id="PF00172">
    <property type="entry name" value="Zn_clus"/>
    <property type="match status" value="1"/>
</dbReference>
<dbReference type="PROSITE" id="PS50048">
    <property type="entry name" value="ZN2_CY6_FUNGAL_2"/>
    <property type="match status" value="1"/>
</dbReference>
<dbReference type="EMBL" id="JAGIXG020000041">
    <property type="protein sequence ID" value="KAI6779811.1"/>
    <property type="molecule type" value="Genomic_DNA"/>
</dbReference>
<dbReference type="Proteomes" id="UP001055219">
    <property type="component" value="Unassembled WGS sequence"/>
</dbReference>
<dbReference type="GO" id="GO:0005634">
    <property type="term" value="C:nucleus"/>
    <property type="evidence" value="ECO:0007669"/>
    <property type="project" value="UniProtKB-SubCell"/>
</dbReference>
<dbReference type="GeneID" id="75830230"/>
<dbReference type="GO" id="GO:0008270">
    <property type="term" value="F:zinc ion binding"/>
    <property type="evidence" value="ECO:0007669"/>
    <property type="project" value="InterPro"/>
</dbReference>
<proteinExistence type="predicted"/>
<dbReference type="GO" id="GO:0003677">
    <property type="term" value="F:DNA binding"/>
    <property type="evidence" value="ECO:0007669"/>
    <property type="project" value="InterPro"/>
</dbReference>
<comment type="subcellular location">
    <subcellularLocation>
        <location evidence="1">Nucleus</location>
    </subcellularLocation>
</comment>
<evidence type="ECO:0000256" key="1">
    <source>
        <dbReference type="ARBA" id="ARBA00004123"/>
    </source>
</evidence>
<keyword evidence="3" id="KW-0539">Nucleus</keyword>
<accession>A0A9Q0BCJ0</accession>
<reference evidence="6" key="2">
    <citation type="submission" date="2022-07" db="EMBL/GenBank/DDBJ databases">
        <authorList>
            <person name="Goncalves M.F.M."/>
            <person name="Hilario S."/>
            <person name="Van De Peer Y."/>
            <person name="Esteves A.C."/>
            <person name="Alves A."/>
        </authorList>
    </citation>
    <scope>NUCLEOTIDE SEQUENCE</scope>
    <source>
        <strain evidence="6">MUM 19.33</strain>
    </source>
</reference>
<evidence type="ECO:0000256" key="4">
    <source>
        <dbReference type="SAM" id="MobiDB-lite"/>
    </source>
</evidence>
<dbReference type="PROSITE" id="PS00463">
    <property type="entry name" value="ZN2_CY6_FUNGAL_1"/>
    <property type="match status" value="1"/>
</dbReference>
<evidence type="ECO:0000256" key="3">
    <source>
        <dbReference type="ARBA" id="ARBA00023242"/>
    </source>
</evidence>
<dbReference type="SUPFAM" id="SSF57701">
    <property type="entry name" value="Zn2/Cys6 DNA-binding domain"/>
    <property type="match status" value="1"/>
</dbReference>
<dbReference type="OrthoDB" id="10263753at2759"/>
<gene>
    <name evidence="6" type="ORF">J7T54_003735</name>
</gene>
<dbReference type="Gene3D" id="4.10.240.10">
    <property type="entry name" value="Zn(2)-C6 fungal-type DNA-binding domain"/>
    <property type="match status" value="1"/>
</dbReference>
<organism evidence="6 7">
    <name type="scientific">Emericellopsis cladophorae</name>
    <dbReference type="NCBI Taxonomy" id="2686198"/>
    <lineage>
        <taxon>Eukaryota</taxon>
        <taxon>Fungi</taxon>
        <taxon>Dikarya</taxon>
        <taxon>Ascomycota</taxon>
        <taxon>Pezizomycotina</taxon>
        <taxon>Sordariomycetes</taxon>
        <taxon>Hypocreomycetidae</taxon>
        <taxon>Hypocreales</taxon>
        <taxon>Bionectriaceae</taxon>
        <taxon>Emericellopsis</taxon>
    </lineage>
</organism>
<reference evidence="6" key="1">
    <citation type="journal article" date="2021" name="J Fungi (Basel)">
        <title>Genomic and Metabolomic Analyses of the Marine Fungus Emericellopsis cladophorae: Insights into Saltwater Adaptability Mechanisms and Its Biosynthetic Potential.</title>
        <authorList>
            <person name="Goncalves M.F.M."/>
            <person name="Hilario S."/>
            <person name="Van de Peer Y."/>
            <person name="Esteves A.C."/>
            <person name="Alves A."/>
        </authorList>
    </citation>
    <scope>NUCLEOTIDE SEQUENCE</scope>
    <source>
        <strain evidence="6">MUM 19.33</strain>
    </source>
</reference>
<keyword evidence="7" id="KW-1185">Reference proteome</keyword>
<feature type="region of interest" description="Disordered" evidence="4">
    <location>
        <begin position="1"/>
        <end position="38"/>
    </location>
</feature>
<evidence type="ECO:0000313" key="6">
    <source>
        <dbReference type="EMBL" id="KAI6779811.1"/>
    </source>
</evidence>
<protein>
    <submittedName>
        <fullName evidence="6">Oleate activated transcription factor-like protein</fullName>
    </submittedName>
</protein>
<dbReference type="PANTHER" id="PTHR31001:SF87">
    <property type="entry name" value="COL-21"/>
    <property type="match status" value="1"/>
</dbReference>
<dbReference type="Pfam" id="PF04082">
    <property type="entry name" value="Fungal_trans"/>
    <property type="match status" value="1"/>
</dbReference>
<dbReference type="InterPro" id="IPR050613">
    <property type="entry name" value="Sec_Metabolite_Reg"/>
</dbReference>
<keyword evidence="2" id="KW-0479">Metal-binding</keyword>
<dbReference type="InterPro" id="IPR001138">
    <property type="entry name" value="Zn2Cys6_DnaBD"/>
</dbReference>
<dbReference type="CDD" id="cd00067">
    <property type="entry name" value="GAL4"/>
    <property type="match status" value="1"/>
</dbReference>
<dbReference type="CDD" id="cd12148">
    <property type="entry name" value="fungal_TF_MHR"/>
    <property type="match status" value="1"/>
</dbReference>
<feature type="domain" description="Zn(2)-C6 fungal-type" evidence="5">
    <location>
        <begin position="43"/>
        <end position="74"/>
    </location>
</feature>
<feature type="compositionally biased region" description="Pro residues" evidence="4">
    <location>
        <begin position="1"/>
        <end position="17"/>
    </location>
</feature>
<dbReference type="AlphaFoldDB" id="A0A9Q0BCJ0"/>
<dbReference type="InterPro" id="IPR036864">
    <property type="entry name" value="Zn2-C6_fun-type_DNA-bd_sf"/>
</dbReference>
<evidence type="ECO:0000313" key="7">
    <source>
        <dbReference type="Proteomes" id="UP001055219"/>
    </source>
</evidence>
<dbReference type="PANTHER" id="PTHR31001">
    <property type="entry name" value="UNCHARACTERIZED TRANSCRIPTIONAL REGULATORY PROTEIN"/>
    <property type="match status" value="1"/>
</dbReference>